<keyword evidence="1" id="KW-0472">Membrane</keyword>
<name>A0ABW4P2W9_9NOCA</name>
<dbReference type="EMBL" id="JBHUFB010000007">
    <property type="protein sequence ID" value="MFD1811345.1"/>
    <property type="molecule type" value="Genomic_DNA"/>
</dbReference>
<protein>
    <submittedName>
        <fullName evidence="2">DUF4307 domain-containing protein</fullName>
    </submittedName>
</protein>
<keyword evidence="1" id="KW-1133">Transmembrane helix</keyword>
<accession>A0ABW4P2W9</accession>
<comment type="caution">
    <text evidence="2">The sequence shown here is derived from an EMBL/GenBank/DDBJ whole genome shotgun (WGS) entry which is preliminary data.</text>
</comment>
<dbReference type="Proteomes" id="UP001597286">
    <property type="component" value="Unassembled WGS sequence"/>
</dbReference>
<evidence type="ECO:0000313" key="3">
    <source>
        <dbReference type="Proteomes" id="UP001597286"/>
    </source>
</evidence>
<dbReference type="InterPro" id="IPR025443">
    <property type="entry name" value="DUF4307"/>
</dbReference>
<gene>
    <name evidence="2" type="ORF">ACFSJG_03905</name>
</gene>
<evidence type="ECO:0000313" key="2">
    <source>
        <dbReference type="EMBL" id="MFD1811345.1"/>
    </source>
</evidence>
<dbReference type="Pfam" id="PF14155">
    <property type="entry name" value="DUF4307"/>
    <property type="match status" value="1"/>
</dbReference>
<organism evidence="2 3">
    <name type="scientific">Rhodococcus gannanensis</name>
    <dbReference type="NCBI Taxonomy" id="1960308"/>
    <lineage>
        <taxon>Bacteria</taxon>
        <taxon>Bacillati</taxon>
        <taxon>Actinomycetota</taxon>
        <taxon>Actinomycetes</taxon>
        <taxon>Mycobacteriales</taxon>
        <taxon>Nocardiaceae</taxon>
        <taxon>Rhodococcus</taxon>
    </lineage>
</organism>
<keyword evidence="1" id="KW-0812">Transmembrane</keyword>
<evidence type="ECO:0000256" key="1">
    <source>
        <dbReference type="SAM" id="Phobius"/>
    </source>
</evidence>
<feature type="transmembrane region" description="Helical" evidence="1">
    <location>
        <begin position="20"/>
        <end position="43"/>
    </location>
</feature>
<proteinExistence type="predicted"/>
<reference evidence="3" key="1">
    <citation type="journal article" date="2019" name="Int. J. Syst. Evol. Microbiol.">
        <title>The Global Catalogue of Microorganisms (GCM) 10K type strain sequencing project: providing services to taxonomists for standard genome sequencing and annotation.</title>
        <authorList>
            <consortium name="The Broad Institute Genomics Platform"/>
            <consortium name="The Broad Institute Genome Sequencing Center for Infectious Disease"/>
            <person name="Wu L."/>
            <person name="Ma J."/>
        </authorList>
    </citation>
    <scope>NUCLEOTIDE SEQUENCE [LARGE SCALE GENOMIC DNA]</scope>
    <source>
        <strain evidence="3">DT72</strain>
    </source>
</reference>
<keyword evidence="3" id="KW-1185">Reference proteome</keyword>
<sequence length="141" mass="15455">MTETTPSDRYPMPKGSVRGSRITAIVLTIGVVLLGIAIAWLAYNRFAAKDIKFDVLQYSNVDDETIAISFTVTREDPTEAALCIVQAKSVDRSEVGRREVVVQPSEHDTVQIDTQIKTSQRAAMADLYGCGSDVPTYLTVN</sequence>
<dbReference type="RefSeq" id="WP_378483896.1">
    <property type="nucleotide sequence ID" value="NZ_JBHUFB010000007.1"/>
</dbReference>